<feature type="region of interest" description="Disordered" evidence="1">
    <location>
        <begin position="62"/>
        <end position="87"/>
    </location>
</feature>
<evidence type="ECO:0000256" key="1">
    <source>
        <dbReference type="SAM" id="MobiDB-lite"/>
    </source>
</evidence>
<accession>A0A1X0NJW6</accession>
<dbReference type="Proteomes" id="UP000192257">
    <property type="component" value="Unassembled WGS sequence"/>
</dbReference>
<sequence length="417" mass="47391">MSTGKAAAAGVGRVGRTIKQKVQSNRDAPHATRFFNTLWTYRTGQLTTSNIRRLRETGIPLEYASSGGSSSSSGGTSGSENESTPVKSDLQPHALHKFTGDDNWSLVVAVPKNSDHFRNVVECSRGSLMVGHTDPQLFHWFKQLGTLPPRSIVSGSLELLTGDLEQEAWEQTFSRHPVIHNIAQEMWTRKESKTEEECVTIERREREEDEKRMRRMSSSDWRAKFKERERNPTAEEDEERPIYVIKPETFALLRLRPEVKLWMNFVSQTQRVWEPLIPDPDPLCRCSPRFIRMLNLARQKLVPSLNMNYSLKLTNAFVFEIDQKGIWAMGTQENLDTNTAAAVPSSDDGSGGGGSTVREEWTELRLEFGKGQEIRTEQEMEWWVRGLTKLGAPEVSQSNSSVEDAGMNPEDYDYRHI</sequence>
<feature type="compositionally biased region" description="Low complexity" evidence="1">
    <location>
        <begin position="65"/>
        <end position="74"/>
    </location>
</feature>
<evidence type="ECO:0000313" key="2">
    <source>
        <dbReference type="EMBL" id="ORC85042.1"/>
    </source>
</evidence>
<organism evidence="2 3">
    <name type="scientific">Trypanosoma theileri</name>
    <dbReference type="NCBI Taxonomy" id="67003"/>
    <lineage>
        <taxon>Eukaryota</taxon>
        <taxon>Discoba</taxon>
        <taxon>Euglenozoa</taxon>
        <taxon>Kinetoplastea</taxon>
        <taxon>Metakinetoplastina</taxon>
        <taxon>Trypanosomatida</taxon>
        <taxon>Trypanosomatidae</taxon>
        <taxon>Trypanosoma</taxon>
    </lineage>
</organism>
<protein>
    <submittedName>
        <fullName evidence="2">Uncharacterized protein</fullName>
    </submittedName>
</protein>
<dbReference type="RefSeq" id="XP_028879108.1">
    <property type="nucleotide sequence ID" value="XM_029029531.1"/>
</dbReference>
<dbReference type="EMBL" id="NBCO01000038">
    <property type="protein sequence ID" value="ORC85042.1"/>
    <property type="molecule type" value="Genomic_DNA"/>
</dbReference>
<dbReference type="AlphaFoldDB" id="A0A1X0NJW6"/>
<name>A0A1X0NJW6_9TRYP</name>
<dbReference type="OrthoDB" id="10256706at2759"/>
<dbReference type="Gene3D" id="2.30.110.10">
    <property type="entry name" value="Electron Transport, Fmn-binding Protein, Chain A"/>
    <property type="match status" value="1"/>
</dbReference>
<feature type="region of interest" description="Disordered" evidence="1">
    <location>
        <begin position="394"/>
        <end position="417"/>
    </location>
</feature>
<dbReference type="InterPro" id="IPR012349">
    <property type="entry name" value="Split_barrel_FMN-bd"/>
</dbReference>
<comment type="caution">
    <text evidence="2">The sequence shown here is derived from an EMBL/GenBank/DDBJ whole genome shotgun (WGS) entry which is preliminary data.</text>
</comment>
<reference evidence="2 3" key="1">
    <citation type="submission" date="2017-03" db="EMBL/GenBank/DDBJ databases">
        <title>An alternative strategy for trypanosome survival in the mammalian bloodstream revealed through genome and transcriptome analysis of the ubiquitous bovine parasite Trypanosoma (Megatrypanum) theileri.</title>
        <authorList>
            <person name="Kelly S."/>
            <person name="Ivens A."/>
            <person name="Mott A."/>
            <person name="O'Neill E."/>
            <person name="Emms D."/>
            <person name="Macleod O."/>
            <person name="Voorheis P."/>
            <person name="Matthews J."/>
            <person name="Matthews K."/>
            <person name="Carrington M."/>
        </authorList>
    </citation>
    <scope>NUCLEOTIDE SEQUENCE [LARGE SCALE GENOMIC DNA]</scope>
    <source>
        <strain evidence="2">Edinburgh</strain>
    </source>
</reference>
<proteinExistence type="predicted"/>
<dbReference type="SUPFAM" id="SSF50475">
    <property type="entry name" value="FMN-binding split barrel"/>
    <property type="match status" value="1"/>
</dbReference>
<dbReference type="VEuPathDB" id="TriTrypDB:TM35_000381170"/>
<keyword evidence="3" id="KW-1185">Reference proteome</keyword>
<evidence type="ECO:0000313" key="3">
    <source>
        <dbReference type="Proteomes" id="UP000192257"/>
    </source>
</evidence>
<gene>
    <name evidence="2" type="ORF">TM35_000381170</name>
</gene>
<dbReference type="GeneID" id="39989311"/>